<name>A0A0U9HL23_9BACI</name>
<evidence type="ECO:0000313" key="1">
    <source>
        <dbReference type="EMBL" id="GAQ19596.1"/>
    </source>
</evidence>
<sequence length="101" mass="11389">MQYPTINQVKAEIASVEQTDFGFELYDSTGATYQTKKLVLATGVNETFPNIEGFYSFYGKSLFVCPFCDGWEMRDQPLAIVSESPHVFFTLPKWSTIGAKI</sequence>
<dbReference type="SUPFAM" id="SSF51905">
    <property type="entry name" value="FAD/NAD(P)-binding domain"/>
    <property type="match status" value="1"/>
</dbReference>
<reference evidence="2" key="1">
    <citation type="submission" date="2015-07" db="EMBL/GenBank/DDBJ databases">
        <title>Draft Genome Sequence of Oceanobacillus picturae Heshi-B3 that Was Isolated from Fermented Rice Bran with Aging Salted Mackerel, Which Was Named Heshiko as Traditional Fermented Seafood in Japan.</title>
        <authorList>
            <person name="Akuzawa S."/>
            <person name="Nakagawa J."/>
            <person name="Kanekatsu T."/>
            <person name="Kanesaki Y."/>
            <person name="Suzuki T."/>
        </authorList>
    </citation>
    <scope>NUCLEOTIDE SEQUENCE [LARGE SCALE GENOMIC DNA]</scope>
    <source>
        <strain evidence="2">Heshi-B3</strain>
    </source>
</reference>
<protein>
    <submittedName>
        <fullName evidence="1">FAD-dependent pyridine nucleotide-disulfide oxidoreductase</fullName>
    </submittedName>
</protein>
<dbReference type="AlphaFoldDB" id="A0A0U9HL23"/>
<dbReference type="Gene3D" id="3.50.50.60">
    <property type="entry name" value="FAD/NAD(P)-binding domain"/>
    <property type="match status" value="2"/>
</dbReference>
<evidence type="ECO:0000313" key="2">
    <source>
        <dbReference type="Proteomes" id="UP000052946"/>
    </source>
</evidence>
<dbReference type="InterPro" id="IPR036188">
    <property type="entry name" value="FAD/NAD-bd_sf"/>
</dbReference>
<dbReference type="Proteomes" id="UP000052946">
    <property type="component" value="Unassembled WGS sequence"/>
</dbReference>
<dbReference type="EMBL" id="BBXV01000054">
    <property type="protein sequence ID" value="GAQ19596.1"/>
    <property type="molecule type" value="Genomic_DNA"/>
</dbReference>
<accession>A0A0U9HL23</accession>
<reference evidence="1 2" key="2">
    <citation type="journal article" date="2016" name="Genome Announc.">
        <title>Draft Genome Sequence of Oceanobacillus picturae Heshi-B3, Isolated from Fermented Rice Bran in a Traditional Japanese Seafood Dish.</title>
        <authorList>
            <person name="Akuzawa S."/>
            <person name="Nagaoka J."/>
            <person name="Kanekatsu M."/>
            <person name="Kanesaki Y."/>
            <person name="Suzuki T."/>
        </authorList>
    </citation>
    <scope>NUCLEOTIDE SEQUENCE [LARGE SCALE GENOMIC DNA]</scope>
    <source>
        <strain evidence="1 2">Heshi-B3</strain>
    </source>
</reference>
<gene>
    <name evidence="1" type="ORF">OPHB3_3569</name>
</gene>
<proteinExistence type="predicted"/>
<comment type="caution">
    <text evidence="1">The sequence shown here is derived from an EMBL/GenBank/DDBJ whole genome shotgun (WGS) entry which is preliminary data.</text>
</comment>
<organism evidence="1 2">
    <name type="scientific">Oceanobacillus picturae</name>
    <dbReference type="NCBI Taxonomy" id="171693"/>
    <lineage>
        <taxon>Bacteria</taxon>
        <taxon>Bacillati</taxon>
        <taxon>Bacillota</taxon>
        <taxon>Bacilli</taxon>
        <taxon>Bacillales</taxon>
        <taxon>Bacillaceae</taxon>
        <taxon>Oceanobacillus</taxon>
    </lineage>
</organism>